<sequence length="106" mass="12197">MDIWRQAGILWVSPSCDTILFRYLTEGQQLEERGKGGKDTPLLGWRETREREPNPDPPPPTFFHFFSNIQTFCCSANTQTNMLRPWSDVFQHLCSVSLPPTLSIVL</sequence>
<proteinExistence type="predicted"/>
<evidence type="ECO:0000313" key="3">
    <source>
        <dbReference type="Proteomes" id="UP001482620"/>
    </source>
</evidence>
<comment type="caution">
    <text evidence="2">The sequence shown here is derived from an EMBL/GenBank/DDBJ whole genome shotgun (WGS) entry which is preliminary data.</text>
</comment>
<protein>
    <submittedName>
        <fullName evidence="2">Uncharacterized protein</fullName>
    </submittedName>
</protein>
<evidence type="ECO:0000256" key="1">
    <source>
        <dbReference type="SAM" id="MobiDB-lite"/>
    </source>
</evidence>
<dbReference type="EMBL" id="JAHRIQ010047299">
    <property type="protein sequence ID" value="MEQ2236387.1"/>
    <property type="molecule type" value="Genomic_DNA"/>
</dbReference>
<reference evidence="2 3" key="1">
    <citation type="submission" date="2021-06" db="EMBL/GenBank/DDBJ databases">
        <authorList>
            <person name="Palmer J.M."/>
        </authorList>
    </citation>
    <scope>NUCLEOTIDE SEQUENCE [LARGE SCALE GENOMIC DNA]</scope>
    <source>
        <strain evidence="3">if_2019</strain>
        <tissue evidence="2">Muscle</tissue>
    </source>
</reference>
<name>A0ABV0TTY9_9TELE</name>
<evidence type="ECO:0000313" key="2">
    <source>
        <dbReference type="EMBL" id="MEQ2236387.1"/>
    </source>
</evidence>
<gene>
    <name evidence="2" type="ORF">ILYODFUR_012277</name>
</gene>
<feature type="region of interest" description="Disordered" evidence="1">
    <location>
        <begin position="31"/>
        <end position="60"/>
    </location>
</feature>
<accession>A0ABV0TTY9</accession>
<organism evidence="2 3">
    <name type="scientific">Ilyodon furcidens</name>
    <name type="common">goldbreast splitfin</name>
    <dbReference type="NCBI Taxonomy" id="33524"/>
    <lineage>
        <taxon>Eukaryota</taxon>
        <taxon>Metazoa</taxon>
        <taxon>Chordata</taxon>
        <taxon>Craniata</taxon>
        <taxon>Vertebrata</taxon>
        <taxon>Euteleostomi</taxon>
        <taxon>Actinopterygii</taxon>
        <taxon>Neopterygii</taxon>
        <taxon>Teleostei</taxon>
        <taxon>Neoteleostei</taxon>
        <taxon>Acanthomorphata</taxon>
        <taxon>Ovalentaria</taxon>
        <taxon>Atherinomorphae</taxon>
        <taxon>Cyprinodontiformes</taxon>
        <taxon>Goodeidae</taxon>
        <taxon>Ilyodon</taxon>
    </lineage>
</organism>
<keyword evidence="3" id="KW-1185">Reference proteome</keyword>
<dbReference type="Proteomes" id="UP001482620">
    <property type="component" value="Unassembled WGS sequence"/>
</dbReference>